<evidence type="ECO:0000313" key="4">
    <source>
        <dbReference type="Proteomes" id="UP000034680"/>
    </source>
</evidence>
<dbReference type="AlphaFoldDB" id="A0A0G2I610"/>
<dbReference type="GO" id="GO:0016787">
    <property type="term" value="F:hydrolase activity"/>
    <property type="evidence" value="ECO:0007669"/>
    <property type="project" value="UniProtKB-KW"/>
</dbReference>
<dbReference type="InterPro" id="IPR029058">
    <property type="entry name" value="AB_hydrolase_fold"/>
</dbReference>
<dbReference type="Gene3D" id="3.40.50.1820">
    <property type="entry name" value="alpha/beta hydrolase"/>
    <property type="match status" value="1"/>
</dbReference>
<keyword evidence="1 3" id="KW-0378">Hydrolase</keyword>
<dbReference type="EMBL" id="LCUC01000166">
    <property type="protein sequence ID" value="KKY35315.1"/>
    <property type="molecule type" value="Genomic_DNA"/>
</dbReference>
<reference evidence="3 4" key="1">
    <citation type="submission" date="2015-05" db="EMBL/GenBank/DDBJ databases">
        <title>Distinctive expansion of gene families associated with plant cell wall degradation and secondary metabolism in the genomes of grapevine trunk pathogens.</title>
        <authorList>
            <person name="Lawrence D.P."/>
            <person name="Travadon R."/>
            <person name="Rolshausen P.E."/>
            <person name="Baumgartner K."/>
        </authorList>
    </citation>
    <scope>NUCLEOTIDE SEQUENCE [LARGE SCALE GENOMIC DNA]</scope>
    <source>
        <strain evidence="3">DA912</strain>
    </source>
</reference>
<feature type="domain" description="Alpha/beta hydrolase fold-3" evidence="2">
    <location>
        <begin position="82"/>
        <end position="291"/>
    </location>
</feature>
<proteinExistence type="predicted"/>
<dbReference type="Proteomes" id="UP000034680">
    <property type="component" value="Unassembled WGS sequence"/>
</dbReference>
<evidence type="ECO:0000313" key="3">
    <source>
        <dbReference type="EMBL" id="KKY35315.1"/>
    </source>
</evidence>
<dbReference type="InterPro" id="IPR013094">
    <property type="entry name" value="AB_hydrolase_3"/>
</dbReference>
<evidence type="ECO:0000256" key="1">
    <source>
        <dbReference type="ARBA" id="ARBA00022801"/>
    </source>
</evidence>
<evidence type="ECO:0000259" key="2">
    <source>
        <dbReference type="Pfam" id="PF07859"/>
    </source>
</evidence>
<dbReference type="Pfam" id="PF07859">
    <property type="entry name" value="Abhydrolase_3"/>
    <property type="match status" value="1"/>
</dbReference>
<dbReference type="InterPro" id="IPR050300">
    <property type="entry name" value="GDXG_lipolytic_enzyme"/>
</dbReference>
<protein>
    <submittedName>
        <fullName evidence="3">Putative alpha beta hydrolase fold-3 domain containing protein</fullName>
    </submittedName>
</protein>
<sequence>MSALSIPYLDPLSQAMANITTPEILESLTLPEYLSTFAPSQQHEKLPGVDRNNFTAPVEGGVELWIYKTEGISDDTLLPYIYFIHGGGWSVGSIEEYDSIVTDLALRTGLPVVFPEYTLAPEVQFPVQHNQCYESLKWLTENGETLGLLGKNFTLVGDSAGGHLAAGLNIMSIEKQEFTIPSNVLICPVTSTDQTQPPTLSEYELFRGPFISEPILRGMAGLYMPRAEDRASALGSPLSMPDGVAARFPPTLIVVGSADVLRSEGELLGERLQGQGAEAAVVVGHGQLHDTVVSEATRRGPTPRALMTLIASEIKQRLTV</sequence>
<keyword evidence="4" id="KW-1185">Reference proteome</keyword>
<comment type="caution">
    <text evidence="3">The sequence shown here is derived from an EMBL/GenBank/DDBJ whole genome shotgun (WGS) entry which is preliminary data.</text>
</comment>
<dbReference type="SUPFAM" id="SSF53474">
    <property type="entry name" value="alpha/beta-Hydrolases"/>
    <property type="match status" value="1"/>
</dbReference>
<organism evidence="3 4">
    <name type="scientific">Diaporthe ampelina</name>
    <dbReference type="NCBI Taxonomy" id="1214573"/>
    <lineage>
        <taxon>Eukaryota</taxon>
        <taxon>Fungi</taxon>
        <taxon>Dikarya</taxon>
        <taxon>Ascomycota</taxon>
        <taxon>Pezizomycotina</taxon>
        <taxon>Sordariomycetes</taxon>
        <taxon>Sordariomycetidae</taxon>
        <taxon>Diaporthales</taxon>
        <taxon>Diaporthaceae</taxon>
        <taxon>Diaporthe</taxon>
    </lineage>
</organism>
<dbReference type="PANTHER" id="PTHR48081:SF8">
    <property type="entry name" value="ALPHA_BETA HYDROLASE FOLD-3 DOMAIN-CONTAINING PROTEIN-RELATED"/>
    <property type="match status" value="1"/>
</dbReference>
<dbReference type="STRING" id="1214573.A0A0G2I610"/>
<dbReference type="PANTHER" id="PTHR48081">
    <property type="entry name" value="AB HYDROLASE SUPERFAMILY PROTEIN C4A8.06C"/>
    <property type="match status" value="1"/>
</dbReference>
<reference evidence="3 4" key="2">
    <citation type="submission" date="2015-05" db="EMBL/GenBank/DDBJ databases">
        <authorList>
            <person name="Morales-Cruz A."/>
            <person name="Amrine K.C."/>
            <person name="Cantu D."/>
        </authorList>
    </citation>
    <scope>NUCLEOTIDE SEQUENCE [LARGE SCALE GENOMIC DNA]</scope>
    <source>
        <strain evidence="3">DA912</strain>
    </source>
</reference>
<dbReference type="OrthoDB" id="408631at2759"/>
<gene>
    <name evidence="3" type="ORF">UCDDA912_g04735</name>
</gene>
<name>A0A0G2I610_9PEZI</name>
<accession>A0A0G2I610</accession>